<comment type="similarity">
    <text evidence="1 2">Belongs to the phD/YefM antitoxin family.</text>
</comment>
<sequence length="89" mass="9793">MGVSAMSIETWTLAEAKAKFSEVVDKARASGPQTITKNGRVAVVVVSAEEWERKTRRPGNLAEFFAESPLRSSTLEVSRTKDAPREIDL</sequence>
<dbReference type="PANTHER" id="PTHR33713:SF9">
    <property type="entry name" value="ANTITOXIN"/>
    <property type="match status" value="1"/>
</dbReference>
<accession>A0A8J3E1E8</accession>
<comment type="caution">
    <text evidence="3">The sequence shown here is derived from an EMBL/GenBank/DDBJ whole genome shotgun (WGS) entry which is preliminary data.</text>
</comment>
<keyword evidence="4" id="KW-1185">Reference proteome</keyword>
<dbReference type="Pfam" id="PF02604">
    <property type="entry name" value="PhdYeFM_antitox"/>
    <property type="match status" value="1"/>
</dbReference>
<dbReference type="InterPro" id="IPR006442">
    <property type="entry name" value="Antitoxin_Phd/YefM"/>
</dbReference>
<dbReference type="InterPro" id="IPR051405">
    <property type="entry name" value="phD/YefM_antitoxin"/>
</dbReference>
<dbReference type="InterPro" id="IPR036165">
    <property type="entry name" value="YefM-like_sf"/>
</dbReference>
<evidence type="ECO:0000256" key="2">
    <source>
        <dbReference type="RuleBase" id="RU362080"/>
    </source>
</evidence>
<dbReference type="AlphaFoldDB" id="A0A8J3E1E8"/>
<comment type="function">
    <text evidence="2">Antitoxin component of a type II toxin-antitoxin (TA) system.</text>
</comment>
<dbReference type="Proteomes" id="UP000646365">
    <property type="component" value="Unassembled WGS sequence"/>
</dbReference>
<dbReference type="SUPFAM" id="SSF143120">
    <property type="entry name" value="YefM-like"/>
    <property type="match status" value="1"/>
</dbReference>
<evidence type="ECO:0000313" key="4">
    <source>
        <dbReference type="Proteomes" id="UP000646365"/>
    </source>
</evidence>
<protein>
    <recommendedName>
        <fullName evidence="2">Antitoxin</fullName>
    </recommendedName>
</protein>
<reference evidence="3" key="1">
    <citation type="journal article" date="2014" name="Int. J. Syst. Evol. Microbiol.">
        <title>Complete genome sequence of Corynebacterium casei LMG S-19264T (=DSM 44701T), isolated from a smear-ripened cheese.</title>
        <authorList>
            <consortium name="US DOE Joint Genome Institute (JGI-PGF)"/>
            <person name="Walter F."/>
            <person name="Albersmeier A."/>
            <person name="Kalinowski J."/>
            <person name="Ruckert C."/>
        </authorList>
    </citation>
    <scope>NUCLEOTIDE SEQUENCE</scope>
    <source>
        <strain evidence="3">CGMCC 1.15725</strain>
    </source>
</reference>
<dbReference type="NCBIfam" id="TIGR01552">
    <property type="entry name" value="phd_fam"/>
    <property type="match status" value="1"/>
</dbReference>
<reference evidence="3" key="2">
    <citation type="submission" date="2020-09" db="EMBL/GenBank/DDBJ databases">
        <authorList>
            <person name="Sun Q."/>
            <person name="Zhou Y."/>
        </authorList>
    </citation>
    <scope>NUCLEOTIDE SEQUENCE</scope>
    <source>
        <strain evidence="3">CGMCC 1.15725</strain>
    </source>
</reference>
<evidence type="ECO:0000256" key="1">
    <source>
        <dbReference type="ARBA" id="ARBA00009981"/>
    </source>
</evidence>
<dbReference type="Gene3D" id="3.40.1620.10">
    <property type="entry name" value="YefM-like domain"/>
    <property type="match status" value="1"/>
</dbReference>
<dbReference type="EMBL" id="BMJQ01000001">
    <property type="protein sequence ID" value="GGF01336.1"/>
    <property type="molecule type" value="Genomic_DNA"/>
</dbReference>
<name>A0A8J3E1E8_9PROT</name>
<organism evidence="3 4">
    <name type="scientific">Aliidongia dinghuensis</name>
    <dbReference type="NCBI Taxonomy" id="1867774"/>
    <lineage>
        <taxon>Bacteria</taxon>
        <taxon>Pseudomonadati</taxon>
        <taxon>Pseudomonadota</taxon>
        <taxon>Alphaproteobacteria</taxon>
        <taxon>Rhodospirillales</taxon>
        <taxon>Dongiaceae</taxon>
        <taxon>Aliidongia</taxon>
    </lineage>
</organism>
<dbReference type="PANTHER" id="PTHR33713">
    <property type="entry name" value="ANTITOXIN YAFN-RELATED"/>
    <property type="match status" value="1"/>
</dbReference>
<proteinExistence type="inferred from homology"/>
<gene>
    <name evidence="3" type="ORF">GCM10011611_03620</name>
</gene>
<evidence type="ECO:0000313" key="3">
    <source>
        <dbReference type="EMBL" id="GGF01336.1"/>
    </source>
</evidence>